<dbReference type="SUPFAM" id="SSF55447">
    <property type="entry name" value="CO dehydrogenase flavoprotein C-terminal domain-like"/>
    <property type="match status" value="1"/>
</dbReference>
<feature type="binding site" evidence="18">
    <location>
        <position position="145"/>
    </location>
    <ligand>
        <name>[2Fe-2S] cluster</name>
        <dbReference type="ChEBI" id="CHEBI:190135"/>
        <label>2</label>
    </ligand>
</feature>
<evidence type="ECO:0000256" key="12">
    <source>
        <dbReference type="ARBA" id="ARBA00023014"/>
    </source>
</evidence>
<dbReference type="FunFam" id="3.10.20.30:FF:000012">
    <property type="entry name" value="Xanthine dehydrogenase/oxidase"/>
    <property type="match status" value="1"/>
</dbReference>
<comment type="cofactor">
    <cofactor evidence="1 17">
        <name>FAD</name>
        <dbReference type="ChEBI" id="CHEBI:57692"/>
    </cofactor>
</comment>
<feature type="binding site" evidence="17">
    <location>
        <position position="405"/>
    </location>
    <ligand>
        <name>FAD</name>
        <dbReference type="ChEBI" id="CHEBI:57692"/>
    </ligand>
</feature>
<feature type="binding site" evidence="18">
    <location>
        <position position="72"/>
    </location>
    <ligand>
        <name>[2Fe-2S] cluster</name>
        <dbReference type="ChEBI" id="CHEBI:190135"/>
        <label>1</label>
    </ligand>
</feature>
<comment type="subunit">
    <text evidence="4">Homodimer.</text>
</comment>
<feature type="binding site" evidence="18">
    <location>
        <position position="742"/>
    </location>
    <ligand>
        <name>Mo-molybdopterin</name>
        <dbReference type="ChEBI" id="CHEBI:71302"/>
    </ligand>
    <ligandPart>
        <name>Mo</name>
        <dbReference type="ChEBI" id="CHEBI:28685"/>
    </ligandPart>
</feature>
<feature type="binding site" evidence="18">
    <location>
        <position position="147"/>
    </location>
    <ligand>
        <name>[2Fe-2S] cluster</name>
        <dbReference type="ChEBI" id="CHEBI:190135"/>
        <label>2</label>
    </ligand>
</feature>
<keyword evidence="8 18" id="KW-0479">Metal-binding</keyword>
<dbReference type="Pfam" id="PF03450">
    <property type="entry name" value="CO_deh_flav_C"/>
    <property type="match status" value="1"/>
</dbReference>
<dbReference type="Gene3D" id="3.10.20.30">
    <property type="match status" value="1"/>
</dbReference>
<feature type="binding site" evidence="18">
    <location>
        <position position="773"/>
    </location>
    <ligand>
        <name>Mo-molybdopterin</name>
        <dbReference type="ChEBI" id="CHEBI:71302"/>
    </ligand>
    <ligandPart>
        <name>Mo</name>
        <dbReference type="ChEBI" id="CHEBI:28685"/>
    </ligandPart>
</feature>
<dbReference type="GO" id="GO:0005777">
    <property type="term" value="C:peroxisome"/>
    <property type="evidence" value="ECO:0007669"/>
    <property type="project" value="UniProtKB-SubCell"/>
</dbReference>
<dbReference type="Gene3D" id="3.90.1170.50">
    <property type="entry name" value="Aldehyde oxidase/xanthine dehydrogenase, a/b hammerhead"/>
    <property type="match status" value="1"/>
</dbReference>
<reference evidence="20" key="1">
    <citation type="submission" date="2022-03" db="EMBL/GenBank/DDBJ databases">
        <authorList>
            <person name="Tunstrom K."/>
        </authorList>
    </citation>
    <scope>NUCLEOTIDE SEQUENCE</scope>
</reference>
<feature type="active site" description="Proton acceptor" evidence="16">
    <location>
        <position position="1212"/>
    </location>
</feature>
<accession>A0AAU9TSP5</accession>
<dbReference type="EMBL" id="CAKOGL010000009">
    <property type="protein sequence ID" value="CAH2090196.1"/>
    <property type="molecule type" value="Genomic_DNA"/>
</dbReference>
<dbReference type="SUPFAM" id="SSF56176">
    <property type="entry name" value="FAD-binding/transporter-associated domain-like"/>
    <property type="match status" value="1"/>
</dbReference>
<evidence type="ECO:0000256" key="6">
    <source>
        <dbReference type="ARBA" id="ARBA00022630"/>
    </source>
</evidence>
<evidence type="ECO:0000256" key="2">
    <source>
        <dbReference type="ARBA" id="ARBA00004275"/>
    </source>
</evidence>
<dbReference type="InterPro" id="IPR036318">
    <property type="entry name" value="FAD-bd_PCMH-like_sf"/>
</dbReference>
<evidence type="ECO:0000256" key="8">
    <source>
        <dbReference type="ARBA" id="ARBA00022723"/>
    </source>
</evidence>
<keyword evidence="12 18" id="KW-0411">Iron-sulfur</keyword>
<organism evidence="20 21">
    <name type="scientific">Euphydryas editha</name>
    <name type="common">Edith's checkerspot</name>
    <dbReference type="NCBI Taxonomy" id="104508"/>
    <lineage>
        <taxon>Eukaryota</taxon>
        <taxon>Metazoa</taxon>
        <taxon>Ecdysozoa</taxon>
        <taxon>Arthropoda</taxon>
        <taxon>Hexapoda</taxon>
        <taxon>Insecta</taxon>
        <taxon>Pterygota</taxon>
        <taxon>Neoptera</taxon>
        <taxon>Endopterygota</taxon>
        <taxon>Lepidoptera</taxon>
        <taxon>Glossata</taxon>
        <taxon>Ditrysia</taxon>
        <taxon>Papilionoidea</taxon>
        <taxon>Nymphalidae</taxon>
        <taxon>Nymphalinae</taxon>
        <taxon>Euphydryas</taxon>
    </lineage>
</organism>
<comment type="cofactor">
    <cofactor evidence="18">
        <name>Mo-molybdopterin</name>
        <dbReference type="ChEBI" id="CHEBI:71302"/>
    </cofactor>
    <text evidence="18">Binds 1 Mo-molybdopterin (Mo-MPT) cofactor per subunit.</text>
</comment>
<feature type="binding site" evidence="18">
    <location>
        <position position="112"/>
    </location>
    <ligand>
        <name>[2Fe-2S] cluster</name>
        <dbReference type="ChEBI" id="CHEBI:190135"/>
        <label>2</label>
    </ligand>
</feature>
<dbReference type="Pfam" id="PF02738">
    <property type="entry name" value="MoCoBD_1"/>
    <property type="match status" value="1"/>
</dbReference>
<comment type="cofactor">
    <cofactor evidence="15">
        <name>[2Fe-2S] cluster</name>
        <dbReference type="ChEBI" id="CHEBI:190135"/>
    </cofactor>
</comment>
<dbReference type="PANTHER" id="PTHR11908">
    <property type="entry name" value="XANTHINE DEHYDROGENASE"/>
    <property type="match status" value="1"/>
</dbReference>
<dbReference type="SUPFAM" id="SSF47741">
    <property type="entry name" value="CO dehydrogenase ISP C-domain like"/>
    <property type="match status" value="1"/>
</dbReference>
<evidence type="ECO:0000256" key="13">
    <source>
        <dbReference type="ARBA" id="ARBA00023027"/>
    </source>
</evidence>
<dbReference type="PIRSF" id="PIRSF000127">
    <property type="entry name" value="Xanthine_DH"/>
    <property type="match status" value="1"/>
</dbReference>
<dbReference type="GO" id="GO:0016491">
    <property type="term" value="F:oxidoreductase activity"/>
    <property type="evidence" value="ECO:0007669"/>
    <property type="project" value="UniProtKB-KW"/>
</dbReference>
<keyword evidence="14" id="KW-0576">Peroxisome</keyword>
<keyword evidence="9 17" id="KW-0274">FAD</keyword>
<evidence type="ECO:0000256" key="7">
    <source>
        <dbReference type="ARBA" id="ARBA00022714"/>
    </source>
</evidence>
<dbReference type="InterPro" id="IPR036010">
    <property type="entry name" value="2Fe-2S_ferredoxin-like_sf"/>
</dbReference>
<dbReference type="InterPro" id="IPR036884">
    <property type="entry name" value="2Fe-2S-bd_dom_sf"/>
</dbReference>
<keyword evidence="10" id="KW-0560">Oxidoreductase</keyword>
<dbReference type="FunFam" id="3.30.390.50:FF:000003">
    <property type="entry name" value="Aldehyde oxidase1"/>
    <property type="match status" value="1"/>
</dbReference>
<dbReference type="InterPro" id="IPR016208">
    <property type="entry name" value="Ald_Oxase/xanthine_DH-like"/>
</dbReference>
<feature type="binding site" evidence="17">
    <location>
        <begin position="331"/>
        <end position="335"/>
    </location>
    <ligand>
        <name>FAD</name>
        <dbReference type="ChEBI" id="CHEBI:57692"/>
    </ligand>
</feature>
<dbReference type="InterPro" id="IPR016169">
    <property type="entry name" value="FAD-bd_PCMH_sub2"/>
</dbReference>
<feature type="domain" description="FAD-binding PCMH-type" evidence="19">
    <location>
        <begin position="215"/>
        <end position="397"/>
    </location>
</feature>
<dbReference type="SMART" id="SM01008">
    <property type="entry name" value="Ald_Xan_dh_C"/>
    <property type="match status" value="1"/>
</dbReference>
<dbReference type="Gene3D" id="1.10.150.120">
    <property type="entry name" value="[2Fe-2S]-binding domain"/>
    <property type="match status" value="1"/>
</dbReference>
<evidence type="ECO:0000256" key="18">
    <source>
        <dbReference type="PIRSR" id="PIRSR000127-3"/>
    </source>
</evidence>
<dbReference type="Pfam" id="PF01315">
    <property type="entry name" value="Ald_Xan_dh_C"/>
    <property type="match status" value="1"/>
</dbReference>
<dbReference type="Gene3D" id="3.30.365.10">
    <property type="entry name" value="Aldehyde oxidase/xanthine dehydrogenase, molybdopterin binding domain"/>
    <property type="match status" value="4"/>
</dbReference>
<evidence type="ECO:0000256" key="1">
    <source>
        <dbReference type="ARBA" id="ARBA00001974"/>
    </source>
</evidence>
<evidence type="ECO:0000313" key="21">
    <source>
        <dbReference type="Proteomes" id="UP001153954"/>
    </source>
</evidence>
<keyword evidence="13" id="KW-0520">NAD</keyword>
<feature type="binding site" evidence="18">
    <location>
        <position position="42"/>
    </location>
    <ligand>
        <name>[2Fe-2S] cluster</name>
        <dbReference type="ChEBI" id="CHEBI:190135"/>
        <label>1</label>
    </ligand>
</feature>
<dbReference type="GO" id="GO:0071949">
    <property type="term" value="F:FAD binding"/>
    <property type="evidence" value="ECO:0007669"/>
    <property type="project" value="InterPro"/>
</dbReference>
<evidence type="ECO:0000256" key="17">
    <source>
        <dbReference type="PIRSR" id="PIRSR000127-2"/>
    </source>
</evidence>
<dbReference type="InterPro" id="IPR012675">
    <property type="entry name" value="Beta-grasp_dom_sf"/>
</dbReference>
<dbReference type="InterPro" id="IPR008274">
    <property type="entry name" value="AldOxase/xan_DH_MoCoBD1"/>
</dbReference>
<evidence type="ECO:0000256" key="16">
    <source>
        <dbReference type="PIRSR" id="PIRSR000127-1"/>
    </source>
</evidence>
<dbReference type="FunFam" id="3.30.365.10:FF:000008">
    <property type="entry name" value="Aldehyde oxidase1"/>
    <property type="match status" value="1"/>
</dbReference>
<keyword evidence="21" id="KW-1185">Reference proteome</keyword>
<dbReference type="SMART" id="SM01092">
    <property type="entry name" value="CO_deh_flav_C"/>
    <property type="match status" value="1"/>
</dbReference>
<comment type="cofactor">
    <cofactor evidence="18">
        <name>[2Fe-2S] cluster</name>
        <dbReference type="ChEBI" id="CHEBI:190135"/>
    </cofactor>
    <text evidence="18">Binds 2 [2Fe-2S] clusters.</text>
</comment>
<dbReference type="InterPro" id="IPR016166">
    <property type="entry name" value="FAD-bd_PCMH"/>
</dbReference>
<dbReference type="SUPFAM" id="SSF56003">
    <property type="entry name" value="Molybdenum cofactor-binding domain"/>
    <property type="match status" value="1"/>
</dbReference>
<keyword evidence="7 18" id="KW-0001">2Fe-2S</keyword>
<dbReference type="GO" id="GO:0051537">
    <property type="term" value="F:2 iron, 2 sulfur cluster binding"/>
    <property type="evidence" value="ECO:0007669"/>
    <property type="project" value="UniProtKB-KW"/>
</dbReference>
<evidence type="ECO:0000256" key="5">
    <source>
        <dbReference type="ARBA" id="ARBA00022505"/>
    </source>
</evidence>
<dbReference type="InterPro" id="IPR037165">
    <property type="entry name" value="AldOxase/xan_DH_Mopterin-bd_sf"/>
</dbReference>
<dbReference type="Gene3D" id="3.30.390.50">
    <property type="entry name" value="CO dehydrogenase flavoprotein, C-terminal domain"/>
    <property type="match status" value="1"/>
</dbReference>
<evidence type="ECO:0000256" key="10">
    <source>
        <dbReference type="ARBA" id="ARBA00023002"/>
    </source>
</evidence>
<comment type="caution">
    <text evidence="20">The sequence shown here is derived from an EMBL/GenBank/DDBJ whole genome shotgun (WGS) entry which is preliminary data.</text>
</comment>
<dbReference type="Proteomes" id="UP001153954">
    <property type="component" value="Unassembled WGS sequence"/>
</dbReference>
<comment type="subcellular location">
    <subcellularLocation>
        <location evidence="2">Peroxisome</location>
    </subcellularLocation>
</comment>
<dbReference type="Pfam" id="PF01799">
    <property type="entry name" value="Fer2_2"/>
    <property type="match status" value="1"/>
</dbReference>
<dbReference type="PROSITE" id="PS00197">
    <property type="entry name" value="2FE2S_FER_1"/>
    <property type="match status" value="1"/>
</dbReference>
<keyword evidence="11 18" id="KW-0408">Iron</keyword>
<sequence length="1269" mass="141009">MACVEFTVNGQKCSVNNLVPRETSLFSYLRYYLCLPGTKAMCHQGVCGACIVNVCAQRPTSGEVETFSVNSCLVLVFSCHGWDITTVEAVGSRGKGYSDFQKRIAAFNGTQCGYCTPGWVMQMRSLLPKKLTMSQLENSFGSNTCRCTGYRPIMDTIKSFAIDSSLELCQRVQDIEEISTCVKHKMRICDRKCSETSESDWSIVNNINDADGPLKINFGDKIFFKVFKEDHIFEIFKTYGVDHYMLIDGNTGKAVLRDYSYPSILIDISDVALLKQYYFDQNLVLGANIALEDCMEIFKKIAATKEDFAYLEEFAKHLDLLAQIPVRNIGSLAGNIMLKHIMPSYPSDLFILFEAVGATVTICNGSNETVTLSLPDFLKYNMKGKLIINFELPPQGSSHIFRSYKVMPRSQNALAIVNAAFNIKMNLSNSNIIKASIVYGNISSKFIHATQTEGYLKGKNIFNNKTLQDVIYVLSNDIVPEEMPPTASAEIRKKMALGLFYKFILSISPTNLLTSKYKSGGDLIYRPVSSGKQDFQTDPSLYPLNQPVQKLEAVIQSSGEAQYVNDIPPLPREVFCAFVLSTVYNGDVDVIDAKAALAIPNVLAVFTAKDIPGVNSFTFPGFQLESEDEVILADKNIQYYGQPVAIVVATDQELAISASYQVKVTYKNVKNVPPVLTINQAKQDAARIMTGPTIEPKGRGTNVKKVIKGVYEIGAQYHYYLEPLSCVSIPLDKGIEVYDATQWIDLTQTAVARCLNMPESDVHVKVRRLGGGFGGKLSRNVQVACASAIVAKTLDRPCRFILPLNTNLTIAGRRLPCQCEYEVGVDDDGRIQYLNATITEDDGYTHNENILSYASDGFPNCYNTDYFNLKTFAVTTNLPGNTFARAPGTLEGIACIENIMEHIASEVQKDPTDVRLVNMRQEDNDIPSLIETLKKKADYENRLSEIKIFNKNNRWMKKAIHISVMLFPVIYYGNYTAMVSIYRGDGTVTVTTGGIEMGQGVNTKAAQVCAYELGIPLDKVTVIPSYSFVAANNVFSGSSIVSESVCYSIIQACNTLKERLKPIKEQMNNPTWLELIKRAGDELIDLTATYMMTEKDPELQGYSAFAVTIVEIQLDVLTGSFQISRADILEDVGLSTNPNIDVGQVEGAYVQGLSYYTCEKFVYDKTTGKLLTNDALNYNVYLTKDIPVDFRVHFRYNSKNPKGVLGSKAVGEMGVCSSYGIIYALRQCIMESRKDSGYDPHQWIDIDIPLTTEAILRALNVKTNEFVLN</sequence>
<name>A0AAU9TSP5_EUPED</name>
<dbReference type="InterPro" id="IPR046867">
    <property type="entry name" value="AldOxase/xan_DH_MoCoBD2"/>
</dbReference>
<dbReference type="PANTHER" id="PTHR11908:SF132">
    <property type="entry name" value="ALDEHYDE OXIDASE 1-RELATED"/>
    <property type="match status" value="1"/>
</dbReference>
<dbReference type="GO" id="GO:0005506">
    <property type="term" value="F:iron ion binding"/>
    <property type="evidence" value="ECO:0007669"/>
    <property type="project" value="InterPro"/>
</dbReference>
<dbReference type="SUPFAM" id="SSF54665">
    <property type="entry name" value="CO dehydrogenase molybdoprotein N-domain-like"/>
    <property type="match status" value="1"/>
</dbReference>
<evidence type="ECO:0000256" key="4">
    <source>
        <dbReference type="ARBA" id="ARBA00011738"/>
    </source>
</evidence>
<dbReference type="Pfam" id="PF00941">
    <property type="entry name" value="FAD_binding_5"/>
    <property type="match status" value="1"/>
</dbReference>
<comment type="similarity">
    <text evidence="3">Belongs to the xanthine dehydrogenase family.</text>
</comment>
<dbReference type="InterPro" id="IPR036856">
    <property type="entry name" value="Ald_Oxase/Xan_DH_a/b_sf"/>
</dbReference>
<keyword evidence="5 18" id="KW-0500">Molybdenum</keyword>
<dbReference type="FunFam" id="3.30.365.10:FF:000001">
    <property type="entry name" value="Xanthine dehydrogenase oxidase"/>
    <property type="match status" value="1"/>
</dbReference>
<dbReference type="SUPFAM" id="SSF54292">
    <property type="entry name" value="2Fe-2S ferredoxin-like"/>
    <property type="match status" value="1"/>
</dbReference>
<dbReference type="InterPro" id="IPR006058">
    <property type="entry name" value="2Fe2S_fd_BS"/>
</dbReference>
<feature type="binding site" evidence="18">
    <location>
        <position position="47"/>
    </location>
    <ligand>
        <name>[2Fe-2S] cluster</name>
        <dbReference type="ChEBI" id="CHEBI:190135"/>
        <label>1</label>
    </ligand>
</feature>
<evidence type="ECO:0000256" key="11">
    <source>
        <dbReference type="ARBA" id="ARBA00023004"/>
    </source>
</evidence>
<evidence type="ECO:0000256" key="15">
    <source>
        <dbReference type="ARBA" id="ARBA00034078"/>
    </source>
</evidence>
<evidence type="ECO:0000256" key="3">
    <source>
        <dbReference type="ARBA" id="ARBA00006849"/>
    </source>
</evidence>
<gene>
    <name evidence="20" type="ORF">EEDITHA_LOCUS6180</name>
</gene>
<dbReference type="PROSITE" id="PS51387">
    <property type="entry name" value="FAD_PCMH"/>
    <property type="match status" value="1"/>
</dbReference>
<dbReference type="InterPro" id="IPR036683">
    <property type="entry name" value="CO_DH_flav_C_dom_sf"/>
</dbReference>
<evidence type="ECO:0000256" key="9">
    <source>
        <dbReference type="ARBA" id="ARBA00022827"/>
    </source>
</evidence>
<feature type="binding site" evidence="18">
    <location>
        <position position="885"/>
    </location>
    <ligand>
        <name>Mo-molybdopterin</name>
        <dbReference type="ChEBI" id="CHEBI:71302"/>
    </ligand>
    <ligandPart>
        <name>Mo</name>
        <dbReference type="ChEBI" id="CHEBI:28685"/>
    </ligandPart>
</feature>
<evidence type="ECO:0000256" key="14">
    <source>
        <dbReference type="ARBA" id="ARBA00023140"/>
    </source>
</evidence>
<evidence type="ECO:0000313" key="20">
    <source>
        <dbReference type="EMBL" id="CAH2090196.1"/>
    </source>
</evidence>
<dbReference type="InterPro" id="IPR002888">
    <property type="entry name" value="2Fe-2S-bd"/>
</dbReference>
<keyword evidence="6" id="KW-0285">Flavoprotein</keyword>
<dbReference type="InterPro" id="IPR002346">
    <property type="entry name" value="Mopterin_DH_FAD-bd"/>
</dbReference>
<feature type="binding site" evidence="18">
    <location>
        <position position="115"/>
    </location>
    <ligand>
        <name>[2Fe-2S] cluster</name>
        <dbReference type="ChEBI" id="CHEBI:190135"/>
        <label>2</label>
    </ligand>
</feature>
<dbReference type="Pfam" id="PF20256">
    <property type="entry name" value="MoCoBD_2"/>
    <property type="match status" value="1"/>
</dbReference>
<protein>
    <recommendedName>
        <fullName evidence="19">FAD-binding PCMH-type domain-containing protein</fullName>
    </recommendedName>
</protein>
<dbReference type="AlphaFoldDB" id="A0AAU9TSP5"/>
<dbReference type="Gene3D" id="3.30.465.10">
    <property type="match status" value="1"/>
</dbReference>
<feature type="binding site" evidence="18">
    <location>
        <position position="50"/>
    </location>
    <ligand>
        <name>[2Fe-2S] cluster</name>
        <dbReference type="ChEBI" id="CHEBI:190135"/>
        <label>1</label>
    </ligand>
</feature>
<dbReference type="InterPro" id="IPR005107">
    <property type="entry name" value="CO_DH_flav_C"/>
</dbReference>
<proteinExistence type="inferred from homology"/>
<dbReference type="InterPro" id="IPR000674">
    <property type="entry name" value="Ald_Oxase/Xan_DH_a/b"/>
</dbReference>
<evidence type="ECO:0000259" key="19">
    <source>
        <dbReference type="PROSITE" id="PS51387"/>
    </source>
</evidence>